<feature type="domain" description="YdbS-like PH" evidence="3">
    <location>
        <begin position="366"/>
        <end position="426"/>
    </location>
</feature>
<dbReference type="Proteomes" id="UP000831786">
    <property type="component" value="Chromosome"/>
</dbReference>
<dbReference type="EMBL" id="CP095045">
    <property type="protein sequence ID" value="UOQ56272.1"/>
    <property type="molecule type" value="Genomic_DNA"/>
</dbReference>
<dbReference type="InterPro" id="IPR005182">
    <property type="entry name" value="YdbS-like_PH"/>
</dbReference>
<feature type="transmembrane region" description="Helical" evidence="2">
    <location>
        <begin position="333"/>
        <end position="353"/>
    </location>
</feature>
<protein>
    <submittedName>
        <fullName evidence="4">PH domain-containing protein</fullName>
    </submittedName>
</protein>
<reference evidence="4 5" key="1">
    <citation type="submission" date="2022-04" db="EMBL/GenBank/DDBJ databases">
        <title>Leucobacter sp. isolated from rhizosphere of garlic.</title>
        <authorList>
            <person name="Won M."/>
            <person name="Lee C.-M."/>
            <person name="Woen H.-Y."/>
            <person name="Kwon S.-W."/>
        </authorList>
    </citation>
    <scope>NUCLEOTIDE SEQUENCE [LARGE SCALE GENOMIC DNA]</scope>
    <source>
        <strain evidence="4 5">H21R-40</strain>
    </source>
</reference>
<feature type="domain" description="YdbS-like PH" evidence="3">
    <location>
        <begin position="113"/>
        <end position="191"/>
    </location>
</feature>
<keyword evidence="2" id="KW-0812">Transmembrane</keyword>
<dbReference type="PANTHER" id="PTHR34473">
    <property type="entry name" value="UPF0699 TRANSMEMBRANE PROTEIN YDBS"/>
    <property type="match status" value="1"/>
</dbReference>
<evidence type="ECO:0000313" key="4">
    <source>
        <dbReference type="EMBL" id="UOQ56272.1"/>
    </source>
</evidence>
<evidence type="ECO:0000256" key="1">
    <source>
        <dbReference type="SAM" id="MobiDB-lite"/>
    </source>
</evidence>
<dbReference type="PANTHER" id="PTHR34473:SF2">
    <property type="entry name" value="UPF0699 TRANSMEMBRANE PROTEIN YDBT"/>
    <property type="match status" value="1"/>
</dbReference>
<feature type="transmembrane region" description="Helical" evidence="2">
    <location>
        <begin position="303"/>
        <end position="327"/>
    </location>
</feature>
<keyword evidence="2" id="KW-0472">Membrane</keyword>
<feature type="domain" description="YdbS-like PH" evidence="3">
    <location>
        <begin position="497"/>
        <end position="563"/>
    </location>
</feature>
<name>A0ABY4FHV9_9MICO</name>
<evidence type="ECO:0000259" key="3">
    <source>
        <dbReference type="Pfam" id="PF03703"/>
    </source>
</evidence>
<sequence length="638" mass="67014">MTEAGGPAISDAALPGNADAEGWRRLHPLSPLLRGGVVLIVVAGIVFANFRDHFVNLFFSDRFTGGGVEVDMNGEGDIVDLYEYLAAEGLLLLVLGGVLLVLVLIIVFSWVAWRFATYRIGEDDVEARRGVLFRTHRRAPLERIQSVNLQRSLLARAFGLTKIEIVTAGQGGKVELAYLAHGDAKTVREQIVRRAAVKRGEGSAPGGFPGPSETPETAAAPRAAASGDNAFASGDYAVASGDRAAEASGATPDPATTAVGIDGRPYAPAGDRLSARAQDFADFDIDPAALAADALVKVPLGRLIGSIALGWEAVVVMLIAVLVVAGGAVFEPALILTVIPLGIVMVGIVFSQFNKGFNFALSRGRDAIRTGSGLTSTMTESIPFGRIHAVEARQPLLWRPLGWWRARITTAGHSVAQGGQNATQNVVLPVGTEADVLRVIEALLPGVGDDERGIAALRDALSGAGTGYLGAGPRAGWVLWFGRRRAGVAVAETGSADATLRIRRGALTRSLSIMPLVRAQSVQLRRPLVHRWLGLASLQAHTVLGPVRMEMRGIALEPARELFDVLEADVLRIQNAEARELSDAQDRLPERPPARVAEAGTGIPAPRAAGAEPHGPARLADVPGDVPGDAPGNVPGAP</sequence>
<gene>
    <name evidence="4" type="ORF">MUN78_11295</name>
</gene>
<evidence type="ECO:0000256" key="2">
    <source>
        <dbReference type="SAM" id="Phobius"/>
    </source>
</evidence>
<dbReference type="Pfam" id="PF03703">
    <property type="entry name" value="bPH_2"/>
    <property type="match status" value="3"/>
</dbReference>
<feature type="region of interest" description="Disordered" evidence="1">
    <location>
        <begin position="198"/>
        <end position="224"/>
    </location>
</feature>
<feature type="transmembrane region" description="Helical" evidence="2">
    <location>
        <begin position="90"/>
        <end position="113"/>
    </location>
</feature>
<feature type="region of interest" description="Disordered" evidence="1">
    <location>
        <begin position="581"/>
        <end position="638"/>
    </location>
</feature>
<organism evidence="4 5">
    <name type="scientific">Leucobacter allii</name>
    <dbReference type="NCBI Taxonomy" id="2932247"/>
    <lineage>
        <taxon>Bacteria</taxon>
        <taxon>Bacillati</taxon>
        <taxon>Actinomycetota</taxon>
        <taxon>Actinomycetes</taxon>
        <taxon>Micrococcales</taxon>
        <taxon>Microbacteriaceae</taxon>
        <taxon>Leucobacter</taxon>
    </lineage>
</organism>
<feature type="transmembrane region" description="Helical" evidence="2">
    <location>
        <begin position="32"/>
        <end position="50"/>
    </location>
</feature>
<feature type="compositionally biased region" description="Low complexity" evidence="1">
    <location>
        <begin position="210"/>
        <end position="224"/>
    </location>
</feature>
<keyword evidence="2" id="KW-1133">Transmembrane helix</keyword>
<proteinExistence type="predicted"/>
<keyword evidence="5" id="KW-1185">Reference proteome</keyword>
<accession>A0ABY4FHV9</accession>
<evidence type="ECO:0000313" key="5">
    <source>
        <dbReference type="Proteomes" id="UP000831786"/>
    </source>
</evidence>
<dbReference type="RefSeq" id="WP_244726498.1">
    <property type="nucleotide sequence ID" value="NZ_CP095045.1"/>
</dbReference>
<feature type="compositionally biased region" description="Basic and acidic residues" evidence="1">
    <location>
        <begin position="581"/>
        <end position="593"/>
    </location>
</feature>